<keyword evidence="8" id="KW-1185">Reference proteome</keyword>
<feature type="coiled-coil region" evidence="5">
    <location>
        <begin position="212"/>
        <end position="246"/>
    </location>
</feature>
<evidence type="ECO:0000256" key="2">
    <source>
        <dbReference type="ARBA" id="ARBA00022553"/>
    </source>
</evidence>
<feature type="compositionally biased region" description="Basic and acidic residues" evidence="6">
    <location>
        <begin position="545"/>
        <end position="555"/>
    </location>
</feature>
<evidence type="ECO:0000313" key="8">
    <source>
        <dbReference type="Proteomes" id="UP001279410"/>
    </source>
</evidence>
<evidence type="ECO:0000256" key="3">
    <source>
        <dbReference type="ARBA" id="ARBA00022737"/>
    </source>
</evidence>
<sequence length="599" mass="66684">VILSSKSNGEAQVMELKRRAQSLCEQKDLEGEKKAEVQQMVIDTEQQWRTVLRDAEETQRELKGVVKRLVSCQRKRDQAEARLAELQKQTSNLPRVFPWPGLGERRQAVEQAQTLLEQSTALAPVFSDLHSQAAKLFELTQDHDWADPSWAAKEESIPALLKELTDAKANLEQGVLTERQCTQLVEQHEAAQDWLREQVKGLGAPPTDRQGLHSAVNTLKALLQTVDREQREMKELDSARDNLLSLCTPGGRDALTLEVSQLHDLCATSEKEVRERLTACEARLEELESQVAKRAQELKERAAALQWELRSLDQALSYSEPQNNITQLQQHWHSLQNCEKSLEDLGVKVHDLHQEVKSTPATNELPAEIISVVESLGQQHDSSDKDQGRVRQKPSSTPEVVTVPTEITVVTKGEFSPTKQKSKDEKPSPELAATEPTKTKEEPDSQKPSSTLEMVTAPTEITVVEKGELSPTKEKSKDEKLSPERATIEPTTTKEEPDTQKTSSTPEVVTASTEITVVKKGELSPTKRKSKGLKPSPELATTEPTKTKEEPDDQKSSSAPEMFIAPTEIIVVEKGELSPTTQKLKSQGASRKESGHSYS</sequence>
<organism evidence="7 8">
    <name type="scientific">Lates japonicus</name>
    <name type="common">Japanese lates</name>
    <dbReference type="NCBI Taxonomy" id="270547"/>
    <lineage>
        <taxon>Eukaryota</taxon>
        <taxon>Metazoa</taxon>
        <taxon>Chordata</taxon>
        <taxon>Craniata</taxon>
        <taxon>Vertebrata</taxon>
        <taxon>Euteleostomi</taxon>
        <taxon>Actinopterygii</taxon>
        <taxon>Neopterygii</taxon>
        <taxon>Teleostei</taxon>
        <taxon>Neoteleostei</taxon>
        <taxon>Acanthomorphata</taxon>
        <taxon>Carangaria</taxon>
        <taxon>Carangaria incertae sedis</taxon>
        <taxon>Centropomidae</taxon>
        <taxon>Lates</taxon>
    </lineage>
</organism>
<feature type="coiled-coil region" evidence="5">
    <location>
        <begin position="270"/>
        <end position="355"/>
    </location>
</feature>
<evidence type="ECO:0000256" key="4">
    <source>
        <dbReference type="ARBA" id="ARBA00023136"/>
    </source>
</evidence>
<dbReference type="Gene3D" id="1.20.58.60">
    <property type="match status" value="1"/>
</dbReference>
<feature type="region of interest" description="Disordered" evidence="6">
    <location>
        <begin position="376"/>
        <end position="599"/>
    </location>
</feature>
<gene>
    <name evidence="7" type="ORF">AKAME5_002322600</name>
</gene>
<proteinExistence type="predicted"/>
<dbReference type="EMBL" id="BRZM01000788">
    <property type="protein sequence ID" value="GLD71902.1"/>
    <property type="molecule type" value="Genomic_DNA"/>
</dbReference>
<feature type="non-terminal residue" evidence="7">
    <location>
        <position position="1"/>
    </location>
</feature>
<reference evidence="7" key="1">
    <citation type="submission" date="2022-08" db="EMBL/GenBank/DDBJ databases">
        <title>Genome sequencing of akame (Lates japonicus).</title>
        <authorList>
            <person name="Hashiguchi Y."/>
            <person name="Takahashi H."/>
        </authorList>
    </citation>
    <scope>NUCLEOTIDE SEQUENCE</scope>
    <source>
        <strain evidence="7">Kochi</strain>
    </source>
</reference>
<evidence type="ECO:0000256" key="5">
    <source>
        <dbReference type="SAM" id="Coils"/>
    </source>
</evidence>
<dbReference type="PANTHER" id="PTHR14514:SF4">
    <property type="entry name" value="NESPRIN-2"/>
    <property type="match status" value="1"/>
</dbReference>
<keyword evidence="4" id="KW-0472">Membrane</keyword>
<feature type="compositionally biased region" description="Polar residues" evidence="6">
    <location>
        <begin position="500"/>
        <end position="515"/>
    </location>
</feature>
<comment type="subcellular location">
    <subcellularLocation>
        <location evidence="1">Endomembrane system</location>
    </subcellularLocation>
</comment>
<keyword evidence="5" id="KW-0175">Coiled coil</keyword>
<dbReference type="AlphaFoldDB" id="A0AAD3NHD3"/>
<comment type="caution">
    <text evidence="7">The sequence shown here is derived from an EMBL/GenBank/DDBJ whole genome shotgun (WGS) entry which is preliminary data.</text>
</comment>
<keyword evidence="3" id="KW-0677">Repeat</keyword>
<evidence type="ECO:0000313" key="7">
    <source>
        <dbReference type="EMBL" id="GLD71902.1"/>
    </source>
</evidence>
<feature type="compositionally biased region" description="Low complexity" evidence="6">
    <location>
        <begin position="397"/>
        <end position="411"/>
    </location>
</feature>
<evidence type="ECO:0000256" key="1">
    <source>
        <dbReference type="ARBA" id="ARBA00004308"/>
    </source>
</evidence>
<accession>A0AAD3NHD3</accession>
<protein>
    <submittedName>
        <fullName evidence="7">Nesprin-2</fullName>
    </submittedName>
</protein>
<name>A0AAD3NHD3_LATJO</name>
<feature type="compositionally biased region" description="Basic and acidic residues" evidence="6">
    <location>
        <begin position="463"/>
        <end position="499"/>
    </location>
</feature>
<keyword evidence="2" id="KW-0597">Phosphoprotein</keyword>
<evidence type="ECO:0000256" key="6">
    <source>
        <dbReference type="SAM" id="MobiDB-lite"/>
    </source>
</evidence>
<dbReference type="Proteomes" id="UP001279410">
    <property type="component" value="Unassembled WGS sequence"/>
</dbReference>
<dbReference type="PANTHER" id="PTHR14514">
    <property type="entry name" value="PKA ANCHORING PROTEIN"/>
    <property type="match status" value="1"/>
</dbReference>
<feature type="compositionally biased region" description="Polar residues" evidence="6">
    <location>
        <begin position="578"/>
        <end position="589"/>
    </location>
</feature>
<dbReference type="SUPFAM" id="SSF46966">
    <property type="entry name" value="Spectrin repeat"/>
    <property type="match status" value="2"/>
</dbReference>
<feature type="compositionally biased region" description="Basic and acidic residues" evidence="6">
    <location>
        <begin position="590"/>
        <end position="599"/>
    </location>
</feature>